<dbReference type="OrthoDB" id="5873954at2759"/>
<feature type="region of interest" description="Disordered" evidence="1">
    <location>
        <begin position="117"/>
        <end position="166"/>
    </location>
</feature>
<evidence type="ECO:0000313" key="2">
    <source>
        <dbReference type="EMBL" id="EYC05151.1"/>
    </source>
</evidence>
<evidence type="ECO:0000256" key="1">
    <source>
        <dbReference type="SAM" id="MobiDB-lite"/>
    </source>
</evidence>
<sequence length="166" mass="18460">MHRLHIRIAAQVPNLEDLVRDIQKPQMKPAIQIVSWTLSPRNVSVNLTEDVNALGFGKRTEKQIEQKIRDEIKALKEYDNAVKREASKTGGGRAVLSRLSAAQMRAYQALETKPRLTGLANAPEVGPRTSMKVSQVRSEDELPPPPPKKVSKAVSKIPDKPEPKNT</sequence>
<evidence type="ECO:0000313" key="3">
    <source>
        <dbReference type="Proteomes" id="UP000024635"/>
    </source>
</evidence>
<name>A0A016TQY9_9BILA</name>
<feature type="non-terminal residue" evidence="2">
    <location>
        <position position="1"/>
    </location>
</feature>
<dbReference type="EMBL" id="JARK01001419">
    <property type="protein sequence ID" value="EYC05151.1"/>
    <property type="molecule type" value="Genomic_DNA"/>
</dbReference>
<protein>
    <submittedName>
        <fullName evidence="2">Uncharacterized protein</fullName>
    </submittedName>
</protein>
<gene>
    <name evidence="2" type="primary">Acey_s0083.g1614</name>
    <name evidence="2" type="ORF">Y032_0083g1614</name>
</gene>
<dbReference type="AlphaFoldDB" id="A0A016TQY9"/>
<feature type="compositionally biased region" description="Basic and acidic residues" evidence="1">
    <location>
        <begin position="157"/>
        <end position="166"/>
    </location>
</feature>
<proteinExistence type="predicted"/>
<dbReference type="Proteomes" id="UP000024635">
    <property type="component" value="Unassembled WGS sequence"/>
</dbReference>
<reference evidence="3" key="1">
    <citation type="journal article" date="2015" name="Nat. Genet.">
        <title>The genome and transcriptome of the zoonotic hookworm Ancylostoma ceylanicum identify infection-specific gene families.</title>
        <authorList>
            <person name="Schwarz E.M."/>
            <person name="Hu Y."/>
            <person name="Antoshechkin I."/>
            <person name="Miller M.M."/>
            <person name="Sternberg P.W."/>
            <person name="Aroian R.V."/>
        </authorList>
    </citation>
    <scope>NUCLEOTIDE SEQUENCE</scope>
    <source>
        <strain evidence="3">HY135</strain>
    </source>
</reference>
<comment type="caution">
    <text evidence="2">The sequence shown here is derived from an EMBL/GenBank/DDBJ whole genome shotgun (WGS) entry which is preliminary data.</text>
</comment>
<accession>A0A016TQY9</accession>
<organism evidence="2 3">
    <name type="scientific">Ancylostoma ceylanicum</name>
    <dbReference type="NCBI Taxonomy" id="53326"/>
    <lineage>
        <taxon>Eukaryota</taxon>
        <taxon>Metazoa</taxon>
        <taxon>Ecdysozoa</taxon>
        <taxon>Nematoda</taxon>
        <taxon>Chromadorea</taxon>
        <taxon>Rhabditida</taxon>
        <taxon>Rhabditina</taxon>
        <taxon>Rhabditomorpha</taxon>
        <taxon>Strongyloidea</taxon>
        <taxon>Ancylostomatidae</taxon>
        <taxon>Ancylostomatinae</taxon>
        <taxon>Ancylostoma</taxon>
    </lineage>
</organism>
<keyword evidence="3" id="KW-1185">Reference proteome</keyword>